<dbReference type="AlphaFoldDB" id="A0A8C4Q0L1"/>
<dbReference type="Proteomes" id="UP000694388">
    <property type="component" value="Unplaced"/>
</dbReference>
<dbReference type="GO" id="GO:0051014">
    <property type="term" value="P:actin filament severing"/>
    <property type="evidence" value="ECO:0007669"/>
    <property type="project" value="TreeGrafter"/>
</dbReference>
<evidence type="ECO:0000259" key="3">
    <source>
        <dbReference type="Pfam" id="PF00626"/>
    </source>
</evidence>
<dbReference type="FunFam" id="3.40.20.10:FF:000001">
    <property type="entry name" value="Gelsolin"/>
    <property type="match status" value="1"/>
</dbReference>
<dbReference type="InterPro" id="IPR029006">
    <property type="entry name" value="ADF-H/Gelsolin-like_dom_sf"/>
</dbReference>
<dbReference type="GO" id="GO:0015629">
    <property type="term" value="C:actin cytoskeleton"/>
    <property type="evidence" value="ECO:0007669"/>
    <property type="project" value="TreeGrafter"/>
</dbReference>
<evidence type="ECO:0000313" key="4">
    <source>
        <dbReference type="Ensembl" id="ENSEBUP00000008179.1"/>
    </source>
</evidence>
<feature type="domain" description="Gelsolin-like" evidence="3">
    <location>
        <begin position="291"/>
        <end position="369"/>
    </location>
</feature>
<dbReference type="GO" id="GO:0051016">
    <property type="term" value="P:barbed-end actin filament capping"/>
    <property type="evidence" value="ECO:0007669"/>
    <property type="project" value="TreeGrafter"/>
</dbReference>
<dbReference type="InterPro" id="IPR007123">
    <property type="entry name" value="Gelsolin-like_dom"/>
</dbReference>
<dbReference type="GO" id="GO:0007417">
    <property type="term" value="P:central nervous system development"/>
    <property type="evidence" value="ECO:0007669"/>
    <property type="project" value="TreeGrafter"/>
</dbReference>
<sequence length="586" mass="64741">MGGVKSGFRHVQTNTTDVKRLLHVKGRRNVRAYEVPFSWSSFNQGDCFIIDLGKKIHVWCGSECNRYERTQASAVARRIRDNERNGRAQVEILENGEETKEMTEVLGAKPHIADGSCDDDAEADILNRKSASLYKVSDANGQLEVTKVASKTPFKQQQLDSNDCFLLDNGAAGIIFLWKGKGANAEERAKGMKNAQDFIEKNNYPRTTKIQVLPDGGETTEFQQFFFDWRGPDDVRTPGKTYTLGSVAQIKQVPFDASTLHTSAPMAAHHGMVDDGKGKVTIWHIEGGGKVPVDPKSYGQLFGGDCYLIHYSYRAKGSQKQIIYFWQGLKASQDEVVSSAFHTVQLDDEMGGSPVQVRVTQGHEPTHLMSIFGGKPLIVHAGGTCRKSKQAPMAETRLYQIRQGSSGATRAVETNLDAGALNSNDVFVLKTPAKTYVWKGKGASSGEVEAAVHVTSVLGGVKADISEGAEPEEFWKALGGKKNYQTSTSLASISEMSQIRLFACSNKTGNFKLFIWIGKDSNEVERTEAPKCGKLHRYSVLNCGLFILNVQYHSKLWSCIFMLKIFGMLLWLNTALYTEQCVFTPS</sequence>
<dbReference type="GO" id="GO:0008154">
    <property type="term" value="P:actin polymerization or depolymerization"/>
    <property type="evidence" value="ECO:0007669"/>
    <property type="project" value="TreeGrafter"/>
</dbReference>
<protein>
    <submittedName>
        <fullName evidence="4">Scinderin like a</fullName>
    </submittedName>
</protein>
<dbReference type="PANTHER" id="PTHR11977:SF131">
    <property type="entry name" value="GELSOLIN-LIKE DOMAIN-CONTAINING PROTEIN"/>
    <property type="match status" value="1"/>
</dbReference>
<name>A0A8C4Q0L1_EPTBU</name>
<dbReference type="PRINTS" id="PR00597">
    <property type="entry name" value="GELSOLIN"/>
</dbReference>
<dbReference type="OMA" id="QKHIIYT"/>
<feature type="domain" description="Gelsolin-like" evidence="3">
    <location>
        <begin position="410"/>
        <end position="458"/>
    </location>
</feature>
<evidence type="ECO:0000313" key="5">
    <source>
        <dbReference type="Proteomes" id="UP000694388"/>
    </source>
</evidence>
<dbReference type="GO" id="GO:0051015">
    <property type="term" value="F:actin filament binding"/>
    <property type="evidence" value="ECO:0007669"/>
    <property type="project" value="InterPro"/>
</dbReference>
<feature type="domain" description="Gelsolin-like" evidence="3">
    <location>
        <begin position="149"/>
        <end position="222"/>
    </location>
</feature>
<dbReference type="FunFam" id="3.40.20.10:FF:000004">
    <property type="entry name" value="Gelsolin"/>
    <property type="match status" value="1"/>
</dbReference>
<dbReference type="InterPro" id="IPR007122">
    <property type="entry name" value="Villin/Gelsolin"/>
</dbReference>
<dbReference type="CDD" id="cd11292">
    <property type="entry name" value="gelsolin_S3_like"/>
    <property type="match status" value="1"/>
</dbReference>
<dbReference type="FunFam" id="3.40.20.10:FF:000040">
    <property type="entry name" value="macrophage-capping protein-like isoform X1"/>
    <property type="match status" value="1"/>
</dbReference>
<dbReference type="SUPFAM" id="SSF55753">
    <property type="entry name" value="Actin depolymerizing proteins"/>
    <property type="match status" value="4"/>
</dbReference>
<dbReference type="SMART" id="SM00262">
    <property type="entry name" value="GEL"/>
    <property type="match status" value="4"/>
</dbReference>
<keyword evidence="1" id="KW-0677">Repeat</keyword>
<reference evidence="4" key="1">
    <citation type="submission" date="2025-08" db="UniProtKB">
        <authorList>
            <consortium name="Ensembl"/>
        </authorList>
    </citation>
    <scope>IDENTIFICATION</scope>
</reference>
<evidence type="ECO:0000256" key="1">
    <source>
        <dbReference type="ARBA" id="ARBA00022737"/>
    </source>
</evidence>
<dbReference type="PANTHER" id="PTHR11977">
    <property type="entry name" value="VILLIN"/>
    <property type="match status" value="1"/>
</dbReference>
<organism evidence="4 5">
    <name type="scientific">Eptatretus burgeri</name>
    <name type="common">Inshore hagfish</name>
    <dbReference type="NCBI Taxonomy" id="7764"/>
    <lineage>
        <taxon>Eukaryota</taxon>
        <taxon>Metazoa</taxon>
        <taxon>Chordata</taxon>
        <taxon>Craniata</taxon>
        <taxon>Vertebrata</taxon>
        <taxon>Cyclostomata</taxon>
        <taxon>Myxini</taxon>
        <taxon>Myxiniformes</taxon>
        <taxon>Myxinidae</taxon>
        <taxon>Eptatretinae</taxon>
        <taxon>Eptatretus</taxon>
    </lineage>
</organism>
<evidence type="ECO:0000256" key="2">
    <source>
        <dbReference type="ARBA" id="ARBA00023203"/>
    </source>
</evidence>
<feature type="domain" description="Gelsolin-like" evidence="3">
    <location>
        <begin position="30"/>
        <end position="101"/>
    </location>
</feature>
<dbReference type="SUPFAM" id="SSF82754">
    <property type="entry name" value="C-terminal, gelsolin-like domain of Sec23/24"/>
    <property type="match status" value="1"/>
</dbReference>
<keyword evidence="5" id="KW-1185">Reference proteome</keyword>
<dbReference type="GeneTree" id="ENSGT00940000164612"/>
<dbReference type="CDD" id="cd11293">
    <property type="entry name" value="gelsolin_S4_like"/>
    <property type="match status" value="1"/>
</dbReference>
<dbReference type="InterPro" id="IPR036180">
    <property type="entry name" value="Gelsolin-like_dom_sf"/>
</dbReference>
<dbReference type="CDD" id="cd11289">
    <property type="entry name" value="gelsolin_S2_like"/>
    <property type="match status" value="1"/>
</dbReference>
<dbReference type="Pfam" id="PF00626">
    <property type="entry name" value="Gelsolin"/>
    <property type="match status" value="4"/>
</dbReference>
<dbReference type="CDD" id="cd11288">
    <property type="entry name" value="gelsolin_S5_like"/>
    <property type="match status" value="1"/>
</dbReference>
<dbReference type="Gene3D" id="3.40.20.10">
    <property type="entry name" value="Severin"/>
    <property type="match status" value="4"/>
</dbReference>
<dbReference type="GO" id="GO:0005737">
    <property type="term" value="C:cytoplasm"/>
    <property type="evidence" value="ECO:0007669"/>
    <property type="project" value="TreeGrafter"/>
</dbReference>
<accession>A0A8C4Q0L1</accession>
<keyword evidence="2" id="KW-0009">Actin-binding</keyword>
<dbReference type="Ensembl" id="ENSEBUT00000008673.1">
    <property type="protein sequence ID" value="ENSEBUP00000008179.1"/>
    <property type="gene ID" value="ENSEBUG00000005316.1"/>
</dbReference>
<reference evidence="4" key="2">
    <citation type="submission" date="2025-09" db="UniProtKB">
        <authorList>
            <consortium name="Ensembl"/>
        </authorList>
    </citation>
    <scope>IDENTIFICATION</scope>
</reference>
<dbReference type="GO" id="GO:0005546">
    <property type="term" value="F:phosphatidylinositol-4,5-bisphosphate binding"/>
    <property type="evidence" value="ECO:0007669"/>
    <property type="project" value="TreeGrafter"/>
</dbReference>
<proteinExistence type="predicted"/>
<dbReference type="GO" id="GO:0030031">
    <property type="term" value="P:cell projection assembly"/>
    <property type="evidence" value="ECO:0007669"/>
    <property type="project" value="TreeGrafter"/>
</dbReference>